<keyword evidence="1" id="KW-0677">Repeat</keyword>
<evidence type="ECO:0008006" key="7">
    <source>
        <dbReference type="Google" id="ProtNLM"/>
    </source>
</evidence>
<keyword evidence="6" id="KW-1185">Reference proteome</keyword>
<comment type="caution">
    <text evidence="5">The sequence shown here is derived from an EMBL/GenBank/DDBJ whole genome shotgun (WGS) entry which is preliminary data.</text>
</comment>
<dbReference type="PROSITE" id="PS51170">
    <property type="entry name" value="CW"/>
    <property type="match status" value="1"/>
</dbReference>
<dbReference type="Pfam" id="PF19127">
    <property type="entry name" value="Choline_bind_3"/>
    <property type="match status" value="1"/>
</dbReference>
<name>A0ABX1W3P7_9FIRM</name>
<feature type="chain" id="PRO_5045421873" description="Cadherin domain-containing protein" evidence="4">
    <location>
        <begin position="30"/>
        <end position="1371"/>
    </location>
</feature>
<evidence type="ECO:0000256" key="2">
    <source>
        <dbReference type="PROSITE-ProRule" id="PRU00591"/>
    </source>
</evidence>
<dbReference type="SUPFAM" id="SSF69360">
    <property type="entry name" value="Cell wall binding repeat"/>
    <property type="match status" value="1"/>
</dbReference>
<evidence type="ECO:0000256" key="1">
    <source>
        <dbReference type="ARBA" id="ARBA00022737"/>
    </source>
</evidence>
<feature type="region of interest" description="Disordered" evidence="3">
    <location>
        <begin position="1228"/>
        <end position="1256"/>
    </location>
</feature>
<evidence type="ECO:0000256" key="4">
    <source>
        <dbReference type="SAM" id="SignalP"/>
    </source>
</evidence>
<feature type="repeat" description="Cell wall-binding" evidence="2">
    <location>
        <begin position="1278"/>
        <end position="1301"/>
    </location>
</feature>
<dbReference type="Gene3D" id="2.10.270.10">
    <property type="entry name" value="Cholin Binding"/>
    <property type="match status" value="1"/>
</dbReference>
<dbReference type="Proteomes" id="UP000539052">
    <property type="component" value="Unassembled WGS sequence"/>
</dbReference>
<dbReference type="Pfam" id="PF01473">
    <property type="entry name" value="Choline_bind_1"/>
    <property type="match status" value="1"/>
</dbReference>
<feature type="compositionally biased region" description="Basic and acidic residues" evidence="3">
    <location>
        <begin position="1241"/>
        <end position="1255"/>
    </location>
</feature>
<reference evidence="5 6" key="1">
    <citation type="submission" date="2020-03" db="EMBL/GenBank/DDBJ databases">
        <title>Genome Sequence of industrial isolate, B5A.</title>
        <authorList>
            <person name="Sharma S."/>
            <person name="Patil P.B."/>
            <person name="Korpole S."/>
        </authorList>
    </citation>
    <scope>NUCLEOTIDE SEQUENCE [LARGE SCALE GENOMIC DNA]</scope>
    <source>
        <strain evidence="5 6">PI-S10-B5A</strain>
    </source>
</reference>
<accession>A0ABX1W3P7</accession>
<feature type="signal peptide" evidence="4">
    <location>
        <begin position="1"/>
        <end position="29"/>
    </location>
</feature>
<organism evidence="5 6">
    <name type="scientific">Lacrimispora defluvii</name>
    <dbReference type="NCBI Taxonomy" id="2719233"/>
    <lineage>
        <taxon>Bacteria</taxon>
        <taxon>Bacillati</taxon>
        <taxon>Bacillota</taxon>
        <taxon>Clostridia</taxon>
        <taxon>Lachnospirales</taxon>
        <taxon>Lachnospiraceae</taxon>
        <taxon>Lacrimispora</taxon>
    </lineage>
</organism>
<dbReference type="InterPro" id="IPR018337">
    <property type="entry name" value="Cell_wall/Cho-bd_repeat"/>
</dbReference>
<evidence type="ECO:0000256" key="3">
    <source>
        <dbReference type="SAM" id="MobiDB-lite"/>
    </source>
</evidence>
<proteinExistence type="predicted"/>
<evidence type="ECO:0000313" key="5">
    <source>
        <dbReference type="EMBL" id="NNJ33128.1"/>
    </source>
</evidence>
<dbReference type="Gene3D" id="2.60.40.3630">
    <property type="match status" value="1"/>
</dbReference>
<protein>
    <recommendedName>
        <fullName evidence="7">Cadherin domain-containing protein</fullName>
    </recommendedName>
</protein>
<sequence>MAIKKKKRFLSGILIAAVLMSAIPVSVYAETGQLLSFDDQDAKSVAGWIGEIDSRSGFDFYNVVPNADWYQNSNTEFVLEKSPTDTDDNTTDVIEYNPFYKTKNNSKGKIYKDYPLNIPGYYILSASCDISLQNPNDIGKLHIELFDNTEGGEPINSASSASAEYQSGGWDHVLINNLQVTSRVKMIRVVLEASTDPVDENNYIDFDGLNVSLTQSAAPPIISNLDGDTVTFTEGSVPVKLDKDSNVTVKVDTDFGRTYAGGSVTASITSNGVATEDVLEIAQTGGITLSGSNILYSGTPIGTYSGGTSGTNLSISLNSSANDTNVAALINAITYKNTNTVKPDTKKRTVMVSAADNTNATEPVYTTVNVQGVNYAPVRKSGVGATASASLPVKNAFSIDLGTIFEDPDTDSMTYKVKINTDSQVTATENYSFMPPAAGTYTLVFTASDGAVDSADTYTVTLNAVNTAPVRKSGVGAYKSEDITVNTGFTIDLSTIFEDSDEDALNYKVKINGQAEEAVSDKPTFTPNAIGTLTLVFKANDGIADSDDTYTVTLNVKAANTPPTRKSSVVASVTDSVPVKKAYPINLNTIFEDIDSDNLTYKVKINGGTEVTADESYSYTPAAVGTDTLVFRANDGKADSTDTYTVTLSAVNSIPVRKSGAGAVQSGNITAYATYSLDLSTIFEDENNDTLSYKVKVNGEAEMAADESYKFIPIAVGTYTLVFKANDGISDSTDIYTVTLNVKAPNTAPERKDGVGDTLTCEQPVNTSINVTLMNIFQDADNDPLTYKVKVDNEPEVTADNDFSYKPTTTGTHTLVFRANDGIADSTETYTIIFTATENPVISIAPSEAVTGIANGTAKTASALGLPEHVNLITYTGNVPADVTWDVEASSYDPTQKTEQTFVVEGTVTLPAGVYNPDGLPLDVTVNVTVKAEVLVDKVLESISPVSPVTGIPNGTAKTAAALGLPVNVDLETDNGTVPANVTWDVASSSYDPDLKTAQTFEVEGTVTLPAKVINPDSVSLDITVEVTVDAESLTDKILEKIYPLPSIKGIPNGTAKTVTALGIPARVNLGTDAGNVQADVIWDLDSSSYDPNISEEQTFSVEGIVELPDHVINPDGIPLDVTINLTVMEEEAEQEYYTLRIKVTKRPDKVSYTLGEDLDTQGLEVTEYQKASPSNAVRKIVLPEGQYDLEYNLARTGTRTVKVIYYAADRYGNEKEFTDDFTVTVKDLPRDDSDDDDRDITEPGKRTGGDDDHYYPGNWQSDEKGWKITGKDGSQPVNRWVYTDWKGKNDWYFFDENGYMVTGWFEYKGSIYYLNPVSDGKKGYMYTGWNMIDGKWYYFSEAAGAAKGSMLKDTVTPDGHRVGPDGERIS</sequence>
<evidence type="ECO:0000313" key="6">
    <source>
        <dbReference type="Proteomes" id="UP000539052"/>
    </source>
</evidence>
<dbReference type="EMBL" id="JAAOXG010000088">
    <property type="protein sequence ID" value="NNJ33128.1"/>
    <property type="molecule type" value="Genomic_DNA"/>
</dbReference>
<keyword evidence="4" id="KW-0732">Signal</keyword>
<gene>
    <name evidence="5" type="ORF">G9470_25570</name>
</gene>
<dbReference type="RefSeq" id="WP_170824159.1">
    <property type="nucleotide sequence ID" value="NZ_JAAOXG010000088.1"/>
</dbReference>